<accession>A0A498JIX8</accession>
<evidence type="ECO:0000313" key="1">
    <source>
        <dbReference type="EMBL" id="RXH95500.1"/>
    </source>
</evidence>
<organism evidence="1 2">
    <name type="scientific">Malus domestica</name>
    <name type="common">Apple</name>
    <name type="synonym">Pyrus malus</name>
    <dbReference type="NCBI Taxonomy" id="3750"/>
    <lineage>
        <taxon>Eukaryota</taxon>
        <taxon>Viridiplantae</taxon>
        <taxon>Streptophyta</taxon>
        <taxon>Embryophyta</taxon>
        <taxon>Tracheophyta</taxon>
        <taxon>Spermatophyta</taxon>
        <taxon>Magnoliopsida</taxon>
        <taxon>eudicotyledons</taxon>
        <taxon>Gunneridae</taxon>
        <taxon>Pentapetalae</taxon>
        <taxon>rosids</taxon>
        <taxon>fabids</taxon>
        <taxon>Rosales</taxon>
        <taxon>Rosaceae</taxon>
        <taxon>Amygdaloideae</taxon>
        <taxon>Maleae</taxon>
        <taxon>Malus</taxon>
    </lineage>
</organism>
<keyword evidence="2" id="KW-1185">Reference proteome</keyword>
<dbReference type="EMBL" id="RDQH01000332">
    <property type="protein sequence ID" value="RXH95500.1"/>
    <property type="molecule type" value="Genomic_DNA"/>
</dbReference>
<sequence>MIPTSGLYRIDILKSPQYSYMLVLNGFVTLGCRPARAYLGMWGYRGAINLGSTTINVDEALALLPRNLRSIIEDIRWCASSFQDIMWGHAFKEANFVVDVVASVGLKIENLSIWDAYLSVEANLAFHFDCISSGCVRGFSL</sequence>
<gene>
    <name evidence="1" type="ORF">DVH24_008000</name>
</gene>
<evidence type="ECO:0008006" key="3">
    <source>
        <dbReference type="Google" id="ProtNLM"/>
    </source>
</evidence>
<evidence type="ECO:0000313" key="2">
    <source>
        <dbReference type="Proteomes" id="UP000290289"/>
    </source>
</evidence>
<proteinExistence type="predicted"/>
<protein>
    <recommendedName>
        <fullName evidence="3">RNase H type-1 domain-containing protein</fullName>
    </recommendedName>
</protein>
<comment type="caution">
    <text evidence="1">The sequence shown here is derived from an EMBL/GenBank/DDBJ whole genome shotgun (WGS) entry which is preliminary data.</text>
</comment>
<reference evidence="1 2" key="1">
    <citation type="submission" date="2018-10" db="EMBL/GenBank/DDBJ databases">
        <title>A high-quality apple genome assembly.</title>
        <authorList>
            <person name="Hu J."/>
        </authorList>
    </citation>
    <scope>NUCLEOTIDE SEQUENCE [LARGE SCALE GENOMIC DNA]</scope>
    <source>
        <strain evidence="2">cv. HFTH1</strain>
        <tissue evidence="1">Young leaf</tissue>
    </source>
</reference>
<dbReference type="AlphaFoldDB" id="A0A498JIX8"/>
<dbReference type="Proteomes" id="UP000290289">
    <property type="component" value="Chromosome 6"/>
</dbReference>
<name>A0A498JIX8_MALDO</name>